<dbReference type="AlphaFoldDB" id="A0A9X3NC34"/>
<dbReference type="EMBL" id="JAPDDP010000058">
    <property type="protein sequence ID" value="MDA0183698.1"/>
    <property type="molecule type" value="Genomic_DNA"/>
</dbReference>
<protein>
    <submittedName>
        <fullName evidence="3">Universal stress protein</fullName>
    </submittedName>
</protein>
<dbReference type="PANTHER" id="PTHR31964">
    <property type="entry name" value="ADENINE NUCLEOTIDE ALPHA HYDROLASES-LIKE SUPERFAMILY PROTEIN"/>
    <property type="match status" value="1"/>
</dbReference>
<comment type="caution">
    <text evidence="3">The sequence shown here is derived from an EMBL/GenBank/DDBJ whole genome shotgun (WGS) entry which is preliminary data.</text>
</comment>
<evidence type="ECO:0000313" key="3">
    <source>
        <dbReference type="EMBL" id="MDA0183698.1"/>
    </source>
</evidence>
<dbReference type="InterPro" id="IPR006015">
    <property type="entry name" value="Universal_stress_UspA"/>
</dbReference>
<dbReference type="Proteomes" id="UP001147653">
    <property type="component" value="Unassembled WGS sequence"/>
</dbReference>
<proteinExistence type="inferred from homology"/>
<sequence>MLAIAFDGSPSAALAVRAAASFFPNATATLITVPAPPPPGATSASRWLMNVPSGTLEHALAEINAEATEEASELAAEGAAQAGASGLTATPLVTKPHAPSWEALLNAAKTAGAQALVCGARGRGEIARAVLGSTSISLLHHADLPLLIVPDDAVPSDGPVLIAYDGSPAADHAIDVAGALLPGRTATVVHVWASQYRRSRAVSAIARGEISDVVSVLDQALADEAAAITAQGAERASATGLDAIGETVESRSGVWRTVRTLAADKRASLVVTGARGIGGARSALLGSVSSGLVHNADTPVLVVHAEAP</sequence>
<keyword evidence="4" id="KW-1185">Reference proteome</keyword>
<dbReference type="Pfam" id="PF00582">
    <property type="entry name" value="Usp"/>
    <property type="match status" value="2"/>
</dbReference>
<dbReference type="PANTHER" id="PTHR31964:SF113">
    <property type="entry name" value="USPA DOMAIN-CONTAINING PROTEIN"/>
    <property type="match status" value="1"/>
</dbReference>
<name>A0A9X3NC34_9ACTN</name>
<feature type="domain" description="UspA" evidence="2">
    <location>
        <begin position="4"/>
        <end position="150"/>
    </location>
</feature>
<feature type="domain" description="UspA" evidence="2">
    <location>
        <begin position="159"/>
        <end position="304"/>
    </location>
</feature>
<dbReference type="CDD" id="cd00293">
    <property type="entry name" value="USP-like"/>
    <property type="match status" value="1"/>
</dbReference>
<reference evidence="3" key="1">
    <citation type="submission" date="2022-10" db="EMBL/GenBank/DDBJ databases">
        <title>The WGS of Solirubrobacter phytolaccae KCTC 29190.</title>
        <authorList>
            <person name="Jiang Z."/>
        </authorList>
    </citation>
    <scope>NUCLEOTIDE SEQUENCE</scope>
    <source>
        <strain evidence="3">KCTC 29190</strain>
    </source>
</reference>
<organism evidence="3 4">
    <name type="scientific">Solirubrobacter phytolaccae</name>
    <dbReference type="NCBI Taxonomy" id="1404360"/>
    <lineage>
        <taxon>Bacteria</taxon>
        <taxon>Bacillati</taxon>
        <taxon>Actinomycetota</taxon>
        <taxon>Thermoleophilia</taxon>
        <taxon>Solirubrobacterales</taxon>
        <taxon>Solirubrobacteraceae</taxon>
        <taxon>Solirubrobacter</taxon>
    </lineage>
</organism>
<comment type="similarity">
    <text evidence="1">Belongs to the universal stress protein A family.</text>
</comment>
<evidence type="ECO:0000313" key="4">
    <source>
        <dbReference type="Proteomes" id="UP001147653"/>
    </source>
</evidence>
<evidence type="ECO:0000256" key="1">
    <source>
        <dbReference type="ARBA" id="ARBA00008791"/>
    </source>
</evidence>
<gene>
    <name evidence="3" type="ORF">OJ997_25540</name>
</gene>
<dbReference type="PRINTS" id="PR01438">
    <property type="entry name" value="UNVRSLSTRESS"/>
</dbReference>
<dbReference type="InterPro" id="IPR014729">
    <property type="entry name" value="Rossmann-like_a/b/a_fold"/>
</dbReference>
<accession>A0A9X3NC34</accession>
<dbReference type="InterPro" id="IPR006016">
    <property type="entry name" value="UspA"/>
</dbReference>
<dbReference type="Gene3D" id="3.40.50.620">
    <property type="entry name" value="HUPs"/>
    <property type="match status" value="2"/>
</dbReference>
<evidence type="ECO:0000259" key="2">
    <source>
        <dbReference type="Pfam" id="PF00582"/>
    </source>
</evidence>
<dbReference type="SUPFAM" id="SSF52402">
    <property type="entry name" value="Adenine nucleotide alpha hydrolases-like"/>
    <property type="match status" value="2"/>
</dbReference>
<dbReference type="RefSeq" id="WP_270028112.1">
    <property type="nucleotide sequence ID" value="NZ_JAPDDP010000058.1"/>
</dbReference>